<keyword evidence="4" id="KW-1185">Reference proteome</keyword>
<evidence type="ECO:0000313" key="3">
    <source>
        <dbReference type="EMBL" id="MEU1951747.1"/>
    </source>
</evidence>
<reference evidence="3 4" key="1">
    <citation type="submission" date="2024-06" db="EMBL/GenBank/DDBJ databases">
        <title>The Natural Products Discovery Center: Release of the First 8490 Sequenced Strains for Exploring Actinobacteria Biosynthetic Diversity.</title>
        <authorList>
            <person name="Kalkreuter E."/>
            <person name="Kautsar S.A."/>
            <person name="Yang D."/>
            <person name="Bader C.D."/>
            <person name="Teijaro C.N."/>
            <person name="Fluegel L."/>
            <person name="Davis C.M."/>
            <person name="Simpson J.R."/>
            <person name="Lauterbach L."/>
            <person name="Steele A.D."/>
            <person name="Gui C."/>
            <person name="Meng S."/>
            <person name="Li G."/>
            <person name="Viehrig K."/>
            <person name="Ye F."/>
            <person name="Su P."/>
            <person name="Kiefer A.F."/>
            <person name="Nichols A."/>
            <person name="Cepeda A.J."/>
            <person name="Yan W."/>
            <person name="Fan B."/>
            <person name="Jiang Y."/>
            <person name="Adhikari A."/>
            <person name="Zheng C.-J."/>
            <person name="Schuster L."/>
            <person name="Cowan T.M."/>
            <person name="Smanski M.J."/>
            <person name="Chevrette M.G."/>
            <person name="De Carvalho L.P.S."/>
            <person name="Shen B."/>
        </authorList>
    </citation>
    <scope>NUCLEOTIDE SEQUENCE [LARGE SCALE GENOMIC DNA]</scope>
    <source>
        <strain evidence="3 4">NPDC019708</strain>
    </source>
</reference>
<dbReference type="Pfam" id="PF03795">
    <property type="entry name" value="YCII"/>
    <property type="match status" value="1"/>
</dbReference>
<organism evidence="3 4">
    <name type="scientific">Nocardia rhamnosiphila</name>
    <dbReference type="NCBI Taxonomy" id="426716"/>
    <lineage>
        <taxon>Bacteria</taxon>
        <taxon>Bacillati</taxon>
        <taxon>Actinomycetota</taxon>
        <taxon>Actinomycetes</taxon>
        <taxon>Mycobacteriales</taxon>
        <taxon>Nocardiaceae</taxon>
        <taxon>Nocardia</taxon>
    </lineage>
</organism>
<evidence type="ECO:0000256" key="1">
    <source>
        <dbReference type="ARBA" id="ARBA00007689"/>
    </source>
</evidence>
<accession>A0ABV2WLJ6</accession>
<dbReference type="EMBL" id="JBEYBF010000004">
    <property type="protein sequence ID" value="MEU1951747.1"/>
    <property type="molecule type" value="Genomic_DNA"/>
</dbReference>
<dbReference type="RefSeq" id="WP_356953724.1">
    <property type="nucleotide sequence ID" value="NZ_JBEXYG010000002.1"/>
</dbReference>
<dbReference type="Gene3D" id="3.30.70.1060">
    <property type="entry name" value="Dimeric alpha+beta barrel"/>
    <property type="match status" value="1"/>
</dbReference>
<protein>
    <submittedName>
        <fullName evidence="3">YciI family protein</fullName>
    </submittedName>
</protein>
<feature type="domain" description="YCII-related" evidence="2">
    <location>
        <begin position="1"/>
        <end position="108"/>
    </location>
</feature>
<dbReference type="SUPFAM" id="SSF54909">
    <property type="entry name" value="Dimeric alpha+beta barrel"/>
    <property type="match status" value="1"/>
</dbReference>
<comment type="caution">
    <text evidence="3">The sequence shown here is derived from an EMBL/GenBank/DDBJ whole genome shotgun (WGS) entry which is preliminary data.</text>
</comment>
<evidence type="ECO:0000313" key="4">
    <source>
        <dbReference type="Proteomes" id="UP001550628"/>
    </source>
</evidence>
<dbReference type="InterPro" id="IPR011008">
    <property type="entry name" value="Dimeric_a/b-barrel"/>
</dbReference>
<sequence>MKYVVLIHSNPQPWGHPTGDYLAEFQDLPQEKRDRISGDFERLLAEMRDKGELVGGEALGAPDSARLYRWNADGGAVAGDGPYSEAKEHLAGFFLIDVEDHARAEEIATVFAGPGETVELRPTMWPGGDDR</sequence>
<name>A0ABV2WLJ6_9NOCA</name>
<comment type="similarity">
    <text evidence="1">Belongs to the YciI family.</text>
</comment>
<proteinExistence type="inferred from homology"/>
<dbReference type="Proteomes" id="UP001550628">
    <property type="component" value="Unassembled WGS sequence"/>
</dbReference>
<evidence type="ECO:0000259" key="2">
    <source>
        <dbReference type="Pfam" id="PF03795"/>
    </source>
</evidence>
<dbReference type="InterPro" id="IPR005545">
    <property type="entry name" value="YCII"/>
</dbReference>
<gene>
    <name evidence="3" type="ORF">ABZ510_07775</name>
</gene>